<sequence length="181" mass="19039">MAVLMALVVLGGHLAARYIADPALIPNPWRVVVAAVAAVVVFLAVSTLTQLTTVLMLPVTLPSTRGFLTHVGEFSALGAILGTALGFRMGEHLFVEAGRDPARYGFPDLLATISDAVTLTTLLAIALCWVRSAVLARDLARAARESGRWRGAAGYAPVLLLLVGNYIGVQAGAFAYQLLRG</sequence>
<feature type="transmembrane region" description="Helical" evidence="1">
    <location>
        <begin position="151"/>
        <end position="176"/>
    </location>
</feature>
<dbReference type="EMBL" id="LT594323">
    <property type="protein sequence ID" value="SBT52506.1"/>
    <property type="molecule type" value="Genomic_DNA"/>
</dbReference>
<reference evidence="3" key="1">
    <citation type="submission" date="2016-06" db="EMBL/GenBank/DDBJ databases">
        <authorList>
            <person name="Varghese N."/>
            <person name="Submissions Spin"/>
        </authorList>
    </citation>
    <scope>NUCLEOTIDE SEQUENCE [LARGE SCALE GENOMIC DNA]</scope>
    <source>
        <strain evidence="3">DSM 44815</strain>
    </source>
</reference>
<organism evidence="2 3">
    <name type="scientific">Micromonospora auratinigra</name>
    <dbReference type="NCBI Taxonomy" id="261654"/>
    <lineage>
        <taxon>Bacteria</taxon>
        <taxon>Bacillati</taxon>
        <taxon>Actinomycetota</taxon>
        <taxon>Actinomycetes</taxon>
        <taxon>Micromonosporales</taxon>
        <taxon>Micromonosporaceae</taxon>
        <taxon>Micromonospora</taxon>
    </lineage>
</organism>
<feature type="transmembrane region" description="Helical" evidence="1">
    <location>
        <begin position="31"/>
        <end position="55"/>
    </location>
</feature>
<dbReference type="AlphaFoldDB" id="A0A1A9A8L5"/>
<gene>
    <name evidence="2" type="ORF">GA0070611_5666</name>
</gene>
<dbReference type="Proteomes" id="UP000199385">
    <property type="component" value="Chromosome I"/>
</dbReference>
<keyword evidence="3" id="KW-1185">Reference proteome</keyword>
<evidence type="ECO:0000256" key="1">
    <source>
        <dbReference type="SAM" id="Phobius"/>
    </source>
</evidence>
<evidence type="ECO:0000313" key="3">
    <source>
        <dbReference type="Proteomes" id="UP000199385"/>
    </source>
</evidence>
<proteinExistence type="predicted"/>
<keyword evidence="1" id="KW-0472">Membrane</keyword>
<accession>A0A1A9A8L5</accession>
<protein>
    <submittedName>
        <fullName evidence="2">Uncharacterized protein</fullName>
    </submittedName>
</protein>
<evidence type="ECO:0000313" key="2">
    <source>
        <dbReference type="EMBL" id="SBT52506.1"/>
    </source>
</evidence>
<keyword evidence="1" id="KW-1133">Transmembrane helix</keyword>
<keyword evidence="1" id="KW-0812">Transmembrane</keyword>
<dbReference type="PATRIC" id="fig|261654.4.peg.5740"/>
<feature type="transmembrane region" description="Helical" evidence="1">
    <location>
        <begin position="109"/>
        <end position="130"/>
    </location>
</feature>
<name>A0A1A9A8L5_9ACTN</name>
<feature type="transmembrane region" description="Helical" evidence="1">
    <location>
        <begin position="67"/>
        <end position="89"/>
    </location>
</feature>